<comment type="similarity">
    <text evidence="8 9">Belongs to the TRAP transporter small permease family.</text>
</comment>
<keyword evidence="2 9" id="KW-0813">Transport</keyword>
<dbReference type="OrthoDB" id="2085311at2"/>
<dbReference type="EMBL" id="BAEO01000010">
    <property type="protein sequence ID" value="GAC17751.1"/>
    <property type="molecule type" value="Genomic_DNA"/>
</dbReference>
<evidence type="ECO:0000313" key="12">
    <source>
        <dbReference type="Proteomes" id="UP000006327"/>
    </source>
</evidence>
<dbReference type="RefSeq" id="WP_007616866.1">
    <property type="nucleotide sequence ID" value="NZ_BAEO01000010.1"/>
</dbReference>
<evidence type="ECO:0000256" key="7">
    <source>
        <dbReference type="ARBA" id="ARBA00023136"/>
    </source>
</evidence>
<gene>
    <name evidence="11" type="ORF">GARC_0770</name>
</gene>
<feature type="transmembrane region" description="Helical" evidence="9">
    <location>
        <begin position="100"/>
        <end position="119"/>
    </location>
</feature>
<evidence type="ECO:0000313" key="11">
    <source>
        <dbReference type="EMBL" id="GAC17751.1"/>
    </source>
</evidence>
<dbReference type="PANTHER" id="PTHR35011">
    <property type="entry name" value="2,3-DIKETO-L-GULONATE TRAP TRANSPORTER SMALL PERMEASE PROTEIN YIAM"/>
    <property type="match status" value="1"/>
</dbReference>
<reference evidence="11 12" key="1">
    <citation type="journal article" date="2017" name="Antonie Van Leeuwenhoek">
        <title>Rhizobium rhizosphaerae sp. nov., a novel species isolated from rice rhizosphere.</title>
        <authorList>
            <person name="Zhao J.J."/>
            <person name="Zhang J."/>
            <person name="Zhang R.J."/>
            <person name="Zhang C.W."/>
            <person name="Yin H.Q."/>
            <person name="Zhang X.X."/>
        </authorList>
    </citation>
    <scope>NUCLEOTIDE SEQUENCE [LARGE SCALE GENOMIC DNA]</scope>
    <source>
        <strain evidence="11 12">BSs20135</strain>
    </source>
</reference>
<evidence type="ECO:0000256" key="5">
    <source>
        <dbReference type="ARBA" id="ARBA00022692"/>
    </source>
</evidence>
<evidence type="ECO:0000256" key="6">
    <source>
        <dbReference type="ARBA" id="ARBA00022989"/>
    </source>
</evidence>
<feature type="transmembrane region" description="Helical" evidence="9">
    <location>
        <begin position="61"/>
        <end position="79"/>
    </location>
</feature>
<comment type="subunit">
    <text evidence="9">The complex comprises the extracytoplasmic solute receptor protein and the two transmembrane proteins.</text>
</comment>
<dbReference type="STRING" id="493475.GARC_0770"/>
<evidence type="ECO:0000256" key="1">
    <source>
        <dbReference type="ARBA" id="ARBA00004429"/>
    </source>
</evidence>
<evidence type="ECO:0000256" key="2">
    <source>
        <dbReference type="ARBA" id="ARBA00022448"/>
    </source>
</evidence>
<keyword evidence="5 9" id="KW-0812">Transmembrane</keyword>
<keyword evidence="7 9" id="KW-0472">Membrane</keyword>
<dbReference type="InterPro" id="IPR007387">
    <property type="entry name" value="TRAP_DctQ"/>
</dbReference>
<comment type="caution">
    <text evidence="11">The sequence shown here is derived from an EMBL/GenBank/DDBJ whole genome shotgun (WGS) entry which is preliminary data.</text>
</comment>
<proteinExistence type="inferred from homology"/>
<evidence type="ECO:0000256" key="4">
    <source>
        <dbReference type="ARBA" id="ARBA00022519"/>
    </source>
</evidence>
<dbReference type="InterPro" id="IPR055348">
    <property type="entry name" value="DctQ"/>
</dbReference>
<feature type="transmembrane region" description="Helical" evidence="9">
    <location>
        <begin position="139"/>
        <end position="158"/>
    </location>
</feature>
<comment type="subcellular location">
    <subcellularLocation>
        <location evidence="1 9">Cell inner membrane</location>
        <topology evidence="1 9">Multi-pass membrane protein</topology>
    </subcellularLocation>
</comment>
<dbReference type="GO" id="GO:0022857">
    <property type="term" value="F:transmembrane transporter activity"/>
    <property type="evidence" value="ECO:0007669"/>
    <property type="project" value="UniProtKB-UniRule"/>
</dbReference>
<dbReference type="Pfam" id="PF04290">
    <property type="entry name" value="DctQ"/>
    <property type="match status" value="1"/>
</dbReference>
<accession>K6Y1G1</accession>
<dbReference type="eggNOG" id="COG3090">
    <property type="taxonomic scope" value="Bacteria"/>
</dbReference>
<sequence length="180" mass="19902">MIKLQQALFVINTPLGKLNYAVANIAKNLAGGLLAIMLAMILAQVFFRYVLNDSLAWTEELAKFAMVWVACLVAPWAYRAHLNVSIQMFADALPAVLRRITELLITLLVIAICGIFFIQSLEFWQTGLSINASSVPVKLAYFYSCAPFAFGSICLVGLEKLIEQLCLPLDHCFAPQQDAT</sequence>
<keyword evidence="4 9" id="KW-0997">Cell inner membrane</keyword>
<dbReference type="PANTHER" id="PTHR35011:SF2">
    <property type="entry name" value="2,3-DIKETO-L-GULONATE TRAP TRANSPORTER SMALL PERMEASE PROTEIN YIAM"/>
    <property type="match status" value="1"/>
</dbReference>
<feature type="domain" description="Tripartite ATP-independent periplasmic transporters DctQ component" evidence="10">
    <location>
        <begin position="37"/>
        <end position="166"/>
    </location>
</feature>
<feature type="transmembrane region" description="Helical" evidence="9">
    <location>
        <begin position="29"/>
        <end position="49"/>
    </location>
</feature>
<keyword evidence="12" id="KW-1185">Reference proteome</keyword>
<dbReference type="GO" id="GO:0005886">
    <property type="term" value="C:plasma membrane"/>
    <property type="evidence" value="ECO:0007669"/>
    <property type="project" value="UniProtKB-SubCell"/>
</dbReference>
<name>K6Y1G1_9ALTE</name>
<evidence type="ECO:0000256" key="9">
    <source>
        <dbReference type="RuleBase" id="RU369079"/>
    </source>
</evidence>
<dbReference type="AlphaFoldDB" id="K6Y1G1"/>
<dbReference type="GO" id="GO:0015740">
    <property type="term" value="P:C4-dicarboxylate transport"/>
    <property type="evidence" value="ECO:0007669"/>
    <property type="project" value="TreeGrafter"/>
</dbReference>
<organism evidence="11 12">
    <name type="scientific">Paraglaciecola arctica BSs20135</name>
    <dbReference type="NCBI Taxonomy" id="493475"/>
    <lineage>
        <taxon>Bacteria</taxon>
        <taxon>Pseudomonadati</taxon>
        <taxon>Pseudomonadota</taxon>
        <taxon>Gammaproteobacteria</taxon>
        <taxon>Alteromonadales</taxon>
        <taxon>Alteromonadaceae</taxon>
        <taxon>Paraglaciecola</taxon>
    </lineage>
</organism>
<protein>
    <recommendedName>
        <fullName evidence="9">TRAP transporter small permease protein</fullName>
    </recommendedName>
</protein>
<evidence type="ECO:0000256" key="8">
    <source>
        <dbReference type="ARBA" id="ARBA00038436"/>
    </source>
</evidence>
<dbReference type="Proteomes" id="UP000006327">
    <property type="component" value="Unassembled WGS sequence"/>
</dbReference>
<evidence type="ECO:0000259" key="10">
    <source>
        <dbReference type="Pfam" id="PF04290"/>
    </source>
</evidence>
<keyword evidence="6 9" id="KW-1133">Transmembrane helix</keyword>
<evidence type="ECO:0000256" key="3">
    <source>
        <dbReference type="ARBA" id="ARBA00022475"/>
    </source>
</evidence>
<keyword evidence="3" id="KW-1003">Cell membrane</keyword>
<comment type="function">
    <text evidence="9">Part of the tripartite ATP-independent periplasmic (TRAP) transport system.</text>
</comment>